<organism evidence="2 3">
    <name type="scientific">Dryococelus australis</name>
    <dbReference type="NCBI Taxonomy" id="614101"/>
    <lineage>
        <taxon>Eukaryota</taxon>
        <taxon>Metazoa</taxon>
        <taxon>Ecdysozoa</taxon>
        <taxon>Arthropoda</taxon>
        <taxon>Hexapoda</taxon>
        <taxon>Insecta</taxon>
        <taxon>Pterygota</taxon>
        <taxon>Neoptera</taxon>
        <taxon>Polyneoptera</taxon>
        <taxon>Phasmatodea</taxon>
        <taxon>Verophasmatodea</taxon>
        <taxon>Anareolatae</taxon>
        <taxon>Phasmatidae</taxon>
        <taxon>Eurycanthinae</taxon>
        <taxon>Dryococelus</taxon>
    </lineage>
</organism>
<feature type="region of interest" description="Disordered" evidence="1">
    <location>
        <begin position="252"/>
        <end position="272"/>
    </location>
</feature>
<proteinExistence type="predicted"/>
<feature type="region of interest" description="Disordered" evidence="1">
    <location>
        <begin position="28"/>
        <end position="53"/>
    </location>
</feature>
<evidence type="ECO:0000256" key="1">
    <source>
        <dbReference type="SAM" id="MobiDB-lite"/>
    </source>
</evidence>
<dbReference type="Proteomes" id="UP001159363">
    <property type="component" value="Chromosome 5"/>
</dbReference>
<accession>A0ABQ9HCH8</accession>
<sequence>MIKTLVTSILCAANIASHDETEPAVAERLARSPPTRANRVRSPAGSPPGFFAGGNRARTTPLVGGFFSRISRFPRPFIPTLLHVHLASPSSVLETTLSKSAQMSSLTHSRKDHNLPSPGVGCFRCTASTADAWPTALPGGLCCDHRLKMRQTDLAGCAQPISVSRHRTEFLPTRATVTERLAWSPPTKAIRVQPPTGSLPDFHMTMPLVGGFSRGSPVSPALSFWCGSILTTITLTGSQDLDMVKRREYGKSAGIQGTGNGRSPSKPTAQRYRPTRFPHTIIRERPRQESDPVRLGGRRPNVMMGRDERHSKLKLHLEGCPPRRRVGPQMDPVQSFSKRYIVSAGVIVPNTVPPGKEIRWYFGASQCYSYVLYFFSTECALVVRSCVRSLIISRVGRSKSASSLTCRLDPTAVHTEEPHLFFRMLLPSCEAMYLASRETIFSNANPDCCAVEHIAHYPATPTAYSARTSRRSPVFSPLISPGPTLIIAIIVDVQVISKIETRARTYTGEGEVVRGVVMQWRESARWEKVYEASARQAEKTKLYPGEAGPDRYGVLRADEDRARRLRVGRWHIREKNPMTNGIVRHDSHVRTPPGLGSRFALVPYWLSGQLVRRRPDPALIGERSSNNLLTSDAILLACAASRYRRHFHRHDGNTARLARRSDEALGVRVSVARIASSLLDLGRWVPTIRV</sequence>
<keyword evidence="3" id="KW-1185">Reference proteome</keyword>
<feature type="compositionally biased region" description="Low complexity" evidence="1">
    <location>
        <begin position="42"/>
        <end position="53"/>
    </location>
</feature>
<comment type="caution">
    <text evidence="2">The sequence shown here is derived from an EMBL/GenBank/DDBJ whole genome shotgun (WGS) entry which is preliminary data.</text>
</comment>
<reference evidence="2 3" key="1">
    <citation type="submission" date="2023-02" db="EMBL/GenBank/DDBJ databases">
        <title>LHISI_Scaffold_Assembly.</title>
        <authorList>
            <person name="Stuart O.P."/>
            <person name="Cleave R."/>
            <person name="Magrath M.J.L."/>
            <person name="Mikheyev A.S."/>
        </authorList>
    </citation>
    <scope>NUCLEOTIDE SEQUENCE [LARGE SCALE GENOMIC DNA]</scope>
    <source>
        <strain evidence="2">Daus_M_001</strain>
        <tissue evidence="2">Leg muscle</tissue>
    </source>
</reference>
<evidence type="ECO:0000313" key="3">
    <source>
        <dbReference type="Proteomes" id="UP001159363"/>
    </source>
</evidence>
<protein>
    <submittedName>
        <fullName evidence="2">Uncharacterized protein</fullName>
    </submittedName>
</protein>
<dbReference type="EMBL" id="JARBHB010000006">
    <property type="protein sequence ID" value="KAJ8882045.1"/>
    <property type="molecule type" value="Genomic_DNA"/>
</dbReference>
<evidence type="ECO:0000313" key="2">
    <source>
        <dbReference type="EMBL" id="KAJ8882045.1"/>
    </source>
</evidence>
<gene>
    <name evidence="2" type="ORF">PR048_018533</name>
</gene>
<name>A0ABQ9HCH8_9NEOP</name>